<evidence type="ECO:0000313" key="1">
    <source>
        <dbReference type="EMBL" id="ARN78723.1"/>
    </source>
</evidence>
<sequence length="140" mass="16059">MVFVSLKPLHAQKLDNNIGIKHVQGVVIDSDGEPVLGQTVRISGTERYSISDFDGKFCISVPKGFDIYLSVPCCYNPMILKLDSEDNEIKVDLGSKKLWRKSKRYSRIYRKRISSQEEIFTRFYKTSLGIPEQMTCETSR</sequence>
<dbReference type="STRING" id="331648.BST97_12365"/>
<keyword evidence="2" id="KW-1185">Reference proteome</keyword>
<evidence type="ECO:0008006" key="3">
    <source>
        <dbReference type="Google" id="ProtNLM"/>
    </source>
</evidence>
<name>A0A1W6MM92_9FLAO</name>
<dbReference type="EMBL" id="CP019344">
    <property type="protein sequence ID" value="ARN78723.1"/>
    <property type="molecule type" value="Genomic_DNA"/>
</dbReference>
<dbReference type="Proteomes" id="UP000193431">
    <property type="component" value="Chromosome"/>
</dbReference>
<evidence type="ECO:0000313" key="2">
    <source>
        <dbReference type="Proteomes" id="UP000193431"/>
    </source>
</evidence>
<dbReference type="InterPro" id="IPR008969">
    <property type="entry name" value="CarboxyPept-like_regulatory"/>
</dbReference>
<reference evidence="1 2" key="1">
    <citation type="submission" date="2016-11" db="EMBL/GenBank/DDBJ databases">
        <title>Trade-off between light-utilization and light-protection in marine flavobacteria.</title>
        <authorList>
            <person name="Kumagai Y."/>
        </authorList>
    </citation>
    <scope>NUCLEOTIDE SEQUENCE [LARGE SCALE GENOMIC DNA]</scope>
    <source>
        <strain evidence="1 2">JCM 13191</strain>
    </source>
</reference>
<dbReference type="SUPFAM" id="SSF49464">
    <property type="entry name" value="Carboxypeptidase regulatory domain-like"/>
    <property type="match status" value="1"/>
</dbReference>
<organism evidence="1 2">
    <name type="scientific">Nonlabens spongiae</name>
    <dbReference type="NCBI Taxonomy" id="331648"/>
    <lineage>
        <taxon>Bacteria</taxon>
        <taxon>Pseudomonadati</taxon>
        <taxon>Bacteroidota</taxon>
        <taxon>Flavobacteriia</taxon>
        <taxon>Flavobacteriales</taxon>
        <taxon>Flavobacteriaceae</taxon>
        <taxon>Nonlabens</taxon>
    </lineage>
</organism>
<protein>
    <recommendedName>
        <fullName evidence="3">TonB-dependent receptor</fullName>
    </recommendedName>
</protein>
<dbReference type="AlphaFoldDB" id="A0A1W6MM92"/>
<proteinExistence type="predicted"/>
<gene>
    <name evidence="1" type="ORF">BST97_12365</name>
</gene>
<accession>A0A1W6MM92</accession>